<name>A0A2P2N946_RHIMU</name>
<accession>A0A2P2N946</accession>
<organism evidence="1">
    <name type="scientific">Rhizophora mucronata</name>
    <name type="common">Asiatic mangrove</name>
    <dbReference type="NCBI Taxonomy" id="61149"/>
    <lineage>
        <taxon>Eukaryota</taxon>
        <taxon>Viridiplantae</taxon>
        <taxon>Streptophyta</taxon>
        <taxon>Embryophyta</taxon>
        <taxon>Tracheophyta</taxon>
        <taxon>Spermatophyta</taxon>
        <taxon>Magnoliopsida</taxon>
        <taxon>eudicotyledons</taxon>
        <taxon>Gunneridae</taxon>
        <taxon>Pentapetalae</taxon>
        <taxon>rosids</taxon>
        <taxon>fabids</taxon>
        <taxon>Malpighiales</taxon>
        <taxon>Rhizophoraceae</taxon>
        <taxon>Rhizophora</taxon>
    </lineage>
</organism>
<evidence type="ECO:0000313" key="1">
    <source>
        <dbReference type="EMBL" id="MBX38972.1"/>
    </source>
</evidence>
<reference evidence="1" key="1">
    <citation type="submission" date="2018-02" db="EMBL/GenBank/DDBJ databases">
        <title>Rhizophora mucronata_Transcriptome.</title>
        <authorList>
            <person name="Meera S.P."/>
            <person name="Sreeshan A."/>
            <person name="Augustine A."/>
        </authorList>
    </citation>
    <scope>NUCLEOTIDE SEQUENCE</scope>
    <source>
        <tissue evidence="1">Leaf</tissue>
    </source>
</reference>
<dbReference type="EMBL" id="GGEC01058488">
    <property type="protein sequence ID" value="MBX38972.1"/>
    <property type="molecule type" value="Transcribed_RNA"/>
</dbReference>
<dbReference type="AlphaFoldDB" id="A0A2P2N946"/>
<protein>
    <submittedName>
        <fullName evidence="1">Uncharacterized protein</fullName>
    </submittedName>
</protein>
<sequence length="46" mass="4941">MAPCLPVASQVYPASALELTDHSLMALVSNFYVQCMQVMANAETGH</sequence>
<proteinExistence type="predicted"/>